<proteinExistence type="predicted"/>
<gene>
    <name evidence="2" type="ORF">DNG_07803</name>
</gene>
<protein>
    <submittedName>
        <fullName evidence="2">Uncharacterized protein</fullName>
    </submittedName>
</protein>
<feature type="compositionally biased region" description="Basic residues" evidence="1">
    <location>
        <begin position="107"/>
        <end position="123"/>
    </location>
</feature>
<dbReference type="Proteomes" id="UP001187682">
    <property type="component" value="Unassembled WGS sequence"/>
</dbReference>
<feature type="compositionally biased region" description="Low complexity" evidence="1">
    <location>
        <begin position="467"/>
        <end position="484"/>
    </location>
</feature>
<feature type="region of interest" description="Disordered" evidence="1">
    <location>
        <begin position="238"/>
        <end position="261"/>
    </location>
</feature>
<feature type="region of interest" description="Disordered" evidence="1">
    <location>
        <begin position="42"/>
        <end position="143"/>
    </location>
</feature>
<evidence type="ECO:0000313" key="3">
    <source>
        <dbReference type="Proteomes" id="UP001187682"/>
    </source>
</evidence>
<evidence type="ECO:0000313" key="2">
    <source>
        <dbReference type="EMBL" id="SPO05118.1"/>
    </source>
</evidence>
<dbReference type="EMBL" id="ONZQ02000012">
    <property type="protein sequence ID" value="SPO05118.1"/>
    <property type="molecule type" value="Genomic_DNA"/>
</dbReference>
<accession>A0AAE8N4A2</accession>
<dbReference type="AlphaFoldDB" id="A0AAE8N4A2"/>
<comment type="caution">
    <text evidence="2">The sequence shown here is derived from an EMBL/GenBank/DDBJ whole genome shotgun (WGS) entry which is preliminary data.</text>
</comment>
<feature type="compositionally biased region" description="Basic and acidic residues" evidence="1">
    <location>
        <begin position="83"/>
        <end position="102"/>
    </location>
</feature>
<keyword evidence="3" id="KW-1185">Reference proteome</keyword>
<feature type="compositionally biased region" description="Basic and acidic residues" evidence="1">
    <location>
        <begin position="238"/>
        <end position="255"/>
    </location>
</feature>
<feature type="region of interest" description="Disordered" evidence="1">
    <location>
        <begin position="431"/>
        <end position="488"/>
    </location>
</feature>
<organism evidence="2 3">
    <name type="scientific">Cephalotrichum gorgonifer</name>
    <dbReference type="NCBI Taxonomy" id="2041049"/>
    <lineage>
        <taxon>Eukaryota</taxon>
        <taxon>Fungi</taxon>
        <taxon>Dikarya</taxon>
        <taxon>Ascomycota</taxon>
        <taxon>Pezizomycotina</taxon>
        <taxon>Sordariomycetes</taxon>
        <taxon>Hypocreomycetidae</taxon>
        <taxon>Microascales</taxon>
        <taxon>Microascaceae</taxon>
        <taxon>Cephalotrichum</taxon>
    </lineage>
</organism>
<reference evidence="2" key="1">
    <citation type="submission" date="2018-03" db="EMBL/GenBank/DDBJ databases">
        <authorList>
            <person name="Guldener U."/>
        </authorList>
    </citation>
    <scope>NUCLEOTIDE SEQUENCE</scope>
</reference>
<sequence>MQSTTTTTATITKVSEATKLTTAFDKLTTAFDSPVRLRGVAQKLGPTPEHTTDAETRPASSPSPINIPPPSAPRRFAPQLVETTRRTRRDGDTSVRPTEKTDITPYTRHKYSNLRSRTKRRAAAKNIRARADAESSTSRQASEDDYLLELAARRAEREAALELFPNSRPREGGAAHFYFRDSDDDTTASESCVSLTRTALGGKKKAGSGRRRGAGVRRRKSTDLGWWHKVMQEHAEEKVRAWQDGRDSDDDRVVDVESDPEGADCMPEWICEVKGQGPLVIECRPPPPASPAQKEVAVVAETPLVAPKPRAAPKGILGGLVNADAENEVDMEYEAMRRAASPPMLGGDIVFPRCLSPETCKISTDLPFSLRESEEKRRDPTQKCGLWGGYCFKAPKEEPSPLLLDPNTMTPPSNGGSMWCAKAAAPPAGPCTGALSPPPTPPMSGMWSAATPQPQPAPSQGLNRFQKASAAPEKPTAPTKPALTPEEKERRISAEFTDAFVTQLYNYLSLGYPVTARAFDAELCAVTGMSEVDITGGDAKAMERGHMCNVDVERCPAERQCPRWKALKAYVLKWAEDQEDLDEVKVDFRAVGGRGSWRP</sequence>
<name>A0AAE8N4A2_9PEZI</name>
<evidence type="ECO:0000256" key="1">
    <source>
        <dbReference type="SAM" id="MobiDB-lite"/>
    </source>
</evidence>